<dbReference type="Pfam" id="PF13385">
    <property type="entry name" value="Laminin_G_3"/>
    <property type="match status" value="1"/>
</dbReference>
<accession>A0A6C0BJY2</accession>
<evidence type="ECO:0000256" key="1">
    <source>
        <dbReference type="SAM" id="MobiDB-lite"/>
    </source>
</evidence>
<feature type="compositionally biased region" description="Polar residues" evidence="1">
    <location>
        <begin position="325"/>
        <end position="337"/>
    </location>
</feature>
<feature type="transmembrane region" description="Helical" evidence="2">
    <location>
        <begin position="6"/>
        <end position="22"/>
    </location>
</feature>
<keyword evidence="2" id="KW-0812">Transmembrane</keyword>
<proteinExistence type="predicted"/>
<dbReference type="AlphaFoldDB" id="A0A6C0BJY2"/>
<name>A0A6C0BJY2_9ZZZZ</name>
<keyword evidence="2" id="KW-1133">Transmembrane helix</keyword>
<feature type="region of interest" description="Disordered" evidence="1">
    <location>
        <begin position="325"/>
        <end position="347"/>
    </location>
</feature>
<evidence type="ECO:0000313" key="3">
    <source>
        <dbReference type="EMBL" id="QHS91869.1"/>
    </source>
</evidence>
<dbReference type="SUPFAM" id="SSF49899">
    <property type="entry name" value="Concanavalin A-like lectins/glucanases"/>
    <property type="match status" value="1"/>
</dbReference>
<reference evidence="3" key="1">
    <citation type="journal article" date="2020" name="Nature">
        <title>Giant virus diversity and host interactions through global metagenomics.</title>
        <authorList>
            <person name="Schulz F."/>
            <person name="Roux S."/>
            <person name="Paez-Espino D."/>
            <person name="Jungbluth S."/>
            <person name="Walsh D.A."/>
            <person name="Denef V.J."/>
            <person name="McMahon K.D."/>
            <person name="Konstantinidis K.T."/>
            <person name="Eloe-Fadrosh E.A."/>
            <person name="Kyrpides N.C."/>
            <person name="Woyke T."/>
        </authorList>
    </citation>
    <scope>NUCLEOTIDE SEQUENCE</scope>
    <source>
        <strain evidence="3">GVMAG-M-3300013006-15</strain>
    </source>
</reference>
<dbReference type="InterPro" id="IPR013320">
    <property type="entry name" value="ConA-like_dom_sf"/>
</dbReference>
<organism evidence="3">
    <name type="scientific">viral metagenome</name>
    <dbReference type="NCBI Taxonomy" id="1070528"/>
    <lineage>
        <taxon>unclassified sequences</taxon>
        <taxon>metagenomes</taxon>
        <taxon>organismal metagenomes</taxon>
    </lineage>
</organism>
<dbReference type="Gene3D" id="2.60.120.200">
    <property type="match status" value="1"/>
</dbReference>
<dbReference type="EMBL" id="MN739165">
    <property type="protein sequence ID" value="QHS91869.1"/>
    <property type="molecule type" value="Genomic_DNA"/>
</dbReference>
<sequence>MNETYVLIACILIIGFFAFEYVKTKWPSFTEGFQDLGKPNYFAKYFPRRYDIVPGQKMEDYGYLRDPRYSEAYADVQLTGHKNDFCRVVMRPGNPKSMIVACALAGTEGLDPYQFKSASVGSGFQISRDDYYNDANGDGRDDYCRILKQPNGTFESHCALAGLDGFTDKDIQDSNPPADIKDLLWFYEGIMVWYRLFDDMVDYAQNAKLAKSGDITLDEDPTKTKTQGLELNRISPSLLENGVPLKNAPASDQFVRLGENDRLEFTEKIPLRFLRAVSVWVHFDAFTNNARIFDFGNGSGHDNVLLGIDGRGDIETKQLEFNQARPSDSDRVCSTSPAKEVSPQRMVKTSDANVDEWECNGPGPVDTPLEQKNLTGKPDLFPTASLVFEIWDERQRKMRIKVPKAIKLRVWQHIVVTTTDAESFRPTWEVYIDGEKIFSFVDGHMPTTNFYSNNYIGKSNWENNETQYANKDERFRGAIFDFRLYKTPMSQAKIKRSMEWGYPKLFHNFESEA</sequence>
<evidence type="ECO:0000256" key="2">
    <source>
        <dbReference type="SAM" id="Phobius"/>
    </source>
</evidence>
<protein>
    <submittedName>
        <fullName evidence="3">Uncharacterized protein</fullName>
    </submittedName>
</protein>
<keyword evidence="2" id="KW-0472">Membrane</keyword>